<dbReference type="EMBL" id="JABFOF010000001">
    <property type="protein sequence ID" value="KAG2410016.1"/>
    <property type="molecule type" value="Genomic_DNA"/>
</dbReference>
<comment type="caution">
    <text evidence="1">The sequence shown here is derived from an EMBL/GenBank/DDBJ whole genome shotgun (WGS) entry which is preliminary data.</text>
</comment>
<dbReference type="Proteomes" id="UP000743370">
    <property type="component" value="Unassembled WGS sequence"/>
</dbReference>
<accession>A0A8T0LD24</accession>
<dbReference type="AlphaFoldDB" id="A0A8T0LD24"/>
<evidence type="ECO:0000313" key="1">
    <source>
        <dbReference type="EMBL" id="KAG2410016.1"/>
    </source>
</evidence>
<gene>
    <name evidence="1" type="ORF">HKW66_Vig0006810</name>
</gene>
<organism evidence="1 2">
    <name type="scientific">Phaseolus angularis</name>
    <name type="common">Azuki bean</name>
    <name type="synonym">Vigna angularis</name>
    <dbReference type="NCBI Taxonomy" id="3914"/>
    <lineage>
        <taxon>Eukaryota</taxon>
        <taxon>Viridiplantae</taxon>
        <taxon>Streptophyta</taxon>
        <taxon>Embryophyta</taxon>
        <taxon>Tracheophyta</taxon>
        <taxon>Spermatophyta</taxon>
        <taxon>Magnoliopsida</taxon>
        <taxon>eudicotyledons</taxon>
        <taxon>Gunneridae</taxon>
        <taxon>Pentapetalae</taxon>
        <taxon>rosids</taxon>
        <taxon>fabids</taxon>
        <taxon>Fabales</taxon>
        <taxon>Fabaceae</taxon>
        <taxon>Papilionoideae</taxon>
        <taxon>50 kb inversion clade</taxon>
        <taxon>NPAAA clade</taxon>
        <taxon>indigoferoid/millettioid clade</taxon>
        <taxon>Phaseoleae</taxon>
        <taxon>Vigna</taxon>
    </lineage>
</organism>
<evidence type="ECO:0000313" key="2">
    <source>
        <dbReference type="Proteomes" id="UP000743370"/>
    </source>
</evidence>
<protein>
    <submittedName>
        <fullName evidence="1">Kinesin-like protein</fullName>
    </submittedName>
</protein>
<name>A0A8T0LD24_PHAAN</name>
<dbReference type="Gene3D" id="2.60.120.330">
    <property type="entry name" value="B-lactam Antibiotic, Isopenicillin N Synthase, Chain"/>
    <property type="match status" value="1"/>
</dbReference>
<sequence length="403" mass="45175">MGSEYNKWIILAFVIAISFSVMIEGALAARQLMQVVLFPDLCVIGIGQCPSAPPPPGRADWVREFEKLQGNVVDLVKKDLEVKKPTNGGGEFENEEERTLVSFHNLAKISRPNKNKKRKEGMEVEDGRPWGITISVVELQRPVEQRRTTNNHDSRCSLLRHDALANELAMLKKVNEFAAKGLSPPRKNGFARCQLWEKDMEIREMKDQIKELVGLLCQSEMKRKEVEKELKVREQANGSTLATPPSVHNWSIHAIGTPPRCLLVVGEDCELSVIDLSRLADKDETVREECKSHIARASQDWGFFQVISRKVTLAQLTESDQKVLRNEFKKELFPELRDELLSEIKSEIASLGLAIQGPPKGAPPVVAITKGICPLPEESGDGVDVPVDCQIHYEMAYETPHSI</sequence>
<proteinExistence type="predicted"/>
<dbReference type="InterPro" id="IPR027443">
    <property type="entry name" value="IPNS-like_sf"/>
</dbReference>
<dbReference type="SUPFAM" id="SSF51197">
    <property type="entry name" value="Clavaminate synthase-like"/>
    <property type="match status" value="1"/>
</dbReference>
<reference evidence="1 2" key="1">
    <citation type="submission" date="2020-05" db="EMBL/GenBank/DDBJ databases">
        <title>Vigna angularis (adzuki bean) Var. LongXiaoDou No. 4 denovo assembly.</title>
        <authorList>
            <person name="Xiang H."/>
        </authorList>
    </citation>
    <scope>NUCLEOTIDE SEQUENCE [LARGE SCALE GENOMIC DNA]</scope>
    <source>
        <tissue evidence="1">Leaf</tissue>
    </source>
</reference>